<dbReference type="GO" id="GO:0016787">
    <property type="term" value="F:hydrolase activity"/>
    <property type="evidence" value="ECO:0007669"/>
    <property type="project" value="UniProtKB-KW"/>
</dbReference>
<keyword evidence="1" id="KW-0378">Hydrolase</keyword>
<evidence type="ECO:0000256" key="1">
    <source>
        <dbReference type="ARBA" id="ARBA00022801"/>
    </source>
</evidence>
<accession>A0A835LSG8</accession>
<keyword evidence="3" id="KW-1185">Reference proteome</keyword>
<dbReference type="GO" id="GO:0043596">
    <property type="term" value="C:nuclear replication fork"/>
    <property type="evidence" value="ECO:0007669"/>
    <property type="project" value="TreeGrafter"/>
</dbReference>
<dbReference type="AlphaFoldDB" id="A0A835LSG8"/>
<evidence type="ECO:0008006" key="4">
    <source>
        <dbReference type="Google" id="ProtNLM"/>
    </source>
</evidence>
<proteinExistence type="predicted"/>
<comment type="caution">
    <text evidence="2">The sequence shown here is derived from an EMBL/GenBank/DDBJ whole genome shotgun (WGS) entry which is preliminary data.</text>
</comment>
<gene>
    <name evidence="2" type="ORF">IFM89_025778</name>
</gene>
<dbReference type="EMBL" id="JADFTS010000005">
    <property type="protein sequence ID" value="KAF9606503.1"/>
    <property type="molecule type" value="Genomic_DNA"/>
</dbReference>
<evidence type="ECO:0000313" key="3">
    <source>
        <dbReference type="Proteomes" id="UP000631114"/>
    </source>
</evidence>
<reference evidence="2 3" key="1">
    <citation type="submission" date="2020-10" db="EMBL/GenBank/DDBJ databases">
        <title>The Coptis chinensis genome and diversification of protoberbering-type alkaloids.</title>
        <authorList>
            <person name="Wang B."/>
            <person name="Shu S."/>
            <person name="Song C."/>
            <person name="Liu Y."/>
        </authorList>
    </citation>
    <scope>NUCLEOTIDE SEQUENCE [LARGE SCALE GENOMIC DNA]</scope>
    <source>
        <strain evidence="2">HL-2020</strain>
        <tissue evidence="2">Leaf</tissue>
    </source>
</reference>
<protein>
    <recommendedName>
        <fullName evidence="4">SNF2 N-terminal domain-containing protein</fullName>
    </recommendedName>
</protein>
<evidence type="ECO:0000313" key="2">
    <source>
        <dbReference type="EMBL" id="KAF9606503.1"/>
    </source>
</evidence>
<dbReference type="GO" id="GO:0006281">
    <property type="term" value="P:DNA repair"/>
    <property type="evidence" value="ECO:0007669"/>
    <property type="project" value="TreeGrafter"/>
</dbReference>
<name>A0A835LSG8_9MAGN</name>
<dbReference type="PANTHER" id="PTHR45766">
    <property type="entry name" value="DNA ANNEALING HELICASE AND ENDONUCLEASE ZRANB3 FAMILY MEMBER"/>
    <property type="match status" value="1"/>
</dbReference>
<dbReference type="PANTHER" id="PTHR45766:SF5">
    <property type="entry name" value="SNF2 DOMAIN-CONTAINING PROTEIN _ HELICASE DOMAIN-CONTAINING PROTEIN _ HNH ENDONUCLEASE DOMAIN-CONTAINING PROTEIN"/>
    <property type="match status" value="1"/>
</dbReference>
<organism evidence="2 3">
    <name type="scientific">Coptis chinensis</name>
    <dbReference type="NCBI Taxonomy" id="261450"/>
    <lineage>
        <taxon>Eukaryota</taxon>
        <taxon>Viridiplantae</taxon>
        <taxon>Streptophyta</taxon>
        <taxon>Embryophyta</taxon>
        <taxon>Tracheophyta</taxon>
        <taxon>Spermatophyta</taxon>
        <taxon>Magnoliopsida</taxon>
        <taxon>Ranunculales</taxon>
        <taxon>Ranunculaceae</taxon>
        <taxon>Coptidoideae</taxon>
        <taxon>Coptis</taxon>
    </lineage>
</organism>
<sequence>MEITEEERNRLAALLKRKASTVMKEQGLMGLFTISSEICSPDSFMITPLPLPGFPYTGEFDCLQKLSSWLSFVDPSHYTQNHGGEKASVYKLRDYDMVLKCLKKAIAIACCFLNEGSILVVCPAILRFSWAEELERWLPILSPTGDHRPYDICHQIDMLWPGLLGTSKYEFAKTYCEAKIVQGAQGKVFQDFSKGVRLEELNVLLTQTVMVCNVSLLDFFCTIIQTCINYKDGAATKIRRLKEHLLVQLPPKRRQIVSLVLERSDINMAVSAMKEDECGCPKSSRELSNQELGECTVDNMRTLCVACHKEVTAAQAAERRVTRINAKKRLKGILCGLSNGSKIETVNSCLMVDDVDELLVKVPGSAYTGSELKCLCTETTTTNDQNNSFGES</sequence>
<dbReference type="Proteomes" id="UP000631114">
    <property type="component" value="Unassembled WGS sequence"/>
</dbReference>
<dbReference type="GO" id="GO:0031297">
    <property type="term" value="P:replication fork processing"/>
    <property type="evidence" value="ECO:0007669"/>
    <property type="project" value="TreeGrafter"/>
</dbReference>
<dbReference type="GO" id="GO:0004520">
    <property type="term" value="F:DNA endonuclease activity"/>
    <property type="evidence" value="ECO:0007669"/>
    <property type="project" value="TreeGrafter"/>
</dbReference>
<dbReference type="OrthoDB" id="2801544at2759"/>